<dbReference type="InterPro" id="IPR018060">
    <property type="entry name" value="HTH_AraC"/>
</dbReference>
<dbReference type="PROSITE" id="PS00041">
    <property type="entry name" value="HTH_ARAC_FAMILY_1"/>
    <property type="match status" value="1"/>
</dbReference>
<evidence type="ECO:0000256" key="7">
    <source>
        <dbReference type="ARBA" id="ARBA00023163"/>
    </source>
</evidence>
<gene>
    <name evidence="11" type="ORF">B8V81_1654</name>
</gene>
<dbReference type="PRINTS" id="PR00032">
    <property type="entry name" value="HTHARAC"/>
</dbReference>
<dbReference type="SUPFAM" id="SSF52172">
    <property type="entry name" value="CheY-like"/>
    <property type="match status" value="1"/>
</dbReference>
<dbReference type="GO" id="GO:0043565">
    <property type="term" value="F:sequence-specific DNA binding"/>
    <property type="evidence" value="ECO:0007669"/>
    <property type="project" value="InterPro"/>
</dbReference>
<dbReference type="PROSITE" id="PS01124">
    <property type="entry name" value="HTH_ARAC_FAMILY_2"/>
    <property type="match status" value="1"/>
</dbReference>
<keyword evidence="7" id="KW-0804">Transcription</keyword>
<dbReference type="SMART" id="SM00342">
    <property type="entry name" value="HTH_ARAC"/>
    <property type="match status" value="1"/>
</dbReference>
<dbReference type="Pfam" id="PF12833">
    <property type="entry name" value="HTH_18"/>
    <property type="match status" value="1"/>
</dbReference>
<dbReference type="SMART" id="SM00448">
    <property type="entry name" value="REC"/>
    <property type="match status" value="1"/>
</dbReference>
<sequence length="400" mass="44942">MAWKVMIADDESIIRDGIRSSVPWAELGLDVACEAEDGEQALELALLHRVHILLVDIRMPIMDGLELVSRLREELPECRIIIITGHDEFGYAHEAINLNVDGYILKPVNPDALGDMLGRVAAKLEAATDQDERLQMASRQIEKNVHLLRERFGLEWIGGELERGEIEEQLAFLRLPVEAPSAVGALRWPDHSKGRWFYSERDRQLLLFAMENIVDECLQDLALLRCRDRSGCIVLFVWGRPAPGQLDSIAASIARYLGIEVQAGFRETGGDAARVPELYLEAKAAVSRGTSLSELVRKTKERIEAGYPEPQLSLERTASELNVSAAYLSRIFKQETGTSFVALLAQTRIKQALRLLIETDLAMHEIAEQVGYETQHYFSTAFKKAVGIPPIRYRKGERGR</sequence>
<keyword evidence="2" id="KW-0963">Cytoplasm</keyword>
<dbReference type="InterPro" id="IPR051552">
    <property type="entry name" value="HptR"/>
</dbReference>
<evidence type="ECO:0000259" key="10">
    <source>
        <dbReference type="PROSITE" id="PS50110"/>
    </source>
</evidence>
<dbReference type="InterPro" id="IPR001789">
    <property type="entry name" value="Sig_transdc_resp-reg_receiver"/>
</dbReference>
<dbReference type="PANTHER" id="PTHR42713">
    <property type="entry name" value="HISTIDINE KINASE-RELATED"/>
    <property type="match status" value="1"/>
</dbReference>
<name>A0A2N5NAZ1_9BACL</name>
<proteinExistence type="predicted"/>
<dbReference type="CDD" id="cd17536">
    <property type="entry name" value="REC_YesN-like"/>
    <property type="match status" value="1"/>
</dbReference>
<evidence type="ECO:0000256" key="6">
    <source>
        <dbReference type="ARBA" id="ARBA00023125"/>
    </source>
</evidence>
<protein>
    <submittedName>
        <fullName evidence="11">Two-component response regulator yesN</fullName>
    </submittedName>
</protein>
<organism evidence="11 12">
    <name type="scientific">Paenibacillus pasadenensis</name>
    <dbReference type="NCBI Taxonomy" id="217090"/>
    <lineage>
        <taxon>Bacteria</taxon>
        <taxon>Bacillati</taxon>
        <taxon>Bacillota</taxon>
        <taxon>Bacilli</taxon>
        <taxon>Bacillales</taxon>
        <taxon>Paenibacillaceae</taxon>
        <taxon>Paenibacillus</taxon>
    </lineage>
</organism>
<dbReference type="OrthoDB" id="342399at2"/>
<dbReference type="Proteomes" id="UP000234789">
    <property type="component" value="Unassembled WGS sequence"/>
</dbReference>
<dbReference type="Pfam" id="PF00072">
    <property type="entry name" value="Response_reg"/>
    <property type="match status" value="1"/>
</dbReference>
<dbReference type="PROSITE" id="PS50110">
    <property type="entry name" value="RESPONSE_REGULATORY"/>
    <property type="match status" value="1"/>
</dbReference>
<dbReference type="RefSeq" id="WP_028598395.1">
    <property type="nucleotide sequence ID" value="NZ_BIMM01000076.1"/>
</dbReference>
<feature type="modified residue" description="4-aspartylphosphate" evidence="8">
    <location>
        <position position="56"/>
    </location>
</feature>
<comment type="subcellular location">
    <subcellularLocation>
        <location evidence="1">Cytoplasm</location>
    </subcellularLocation>
</comment>
<keyword evidence="6" id="KW-0238">DNA-binding</keyword>
<evidence type="ECO:0000256" key="3">
    <source>
        <dbReference type="ARBA" id="ARBA00022553"/>
    </source>
</evidence>
<evidence type="ECO:0000256" key="1">
    <source>
        <dbReference type="ARBA" id="ARBA00004496"/>
    </source>
</evidence>
<comment type="caution">
    <text evidence="11">The sequence shown here is derived from an EMBL/GenBank/DDBJ whole genome shotgun (WGS) entry which is preliminary data.</text>
</comment>
<dbReference type="InterPro" id="IPR018062">
    <property type="entry name" value="HTH_AraC-typ_CS"/>
</dbReference>
<dbReference type="Gene3D" id="3.40.50.2300">
    <property type="match status" value="1"/>
</dbReference>
<keyword evidence="4" id="KW-0902">Two-component regulatory system</keyword>
<dbReference type="GO" id="GO:0005737">
    <property type="term" value="C:cytoplasm"/>
    <property type="evidence" value="ECO:0007669"/>
    <property type="project" value="UniProtKB-SubCell"/>
</dbReference>
<evidence type="ECO:0000313" key="11">
    <source>
        <dbReference type="EMBL" id="PLT47430.1"/>
    </source>
</evidence>
<dbReference type="Gene3D" id="1.10.10.60">
    <property type="entry name" value="Homeodomain-like"/>
    <property type="match status" value="2"/>
</dbReference>
<accession>A0A2N5NAZ1</accession>
<dbReference type="AlphaFoldDB" id="A0A2N5NAZ1"/>
<dbReference type="PANTHER" id="PTHR42713:SF3">
    <property type="entry name" value="TRANSCRIPTIONAL REGULATORY PROTEIN HPTR"/>
    <property type="match status" value="1"/>
</dbReference>
<keyword evidence="12" id="KW-1185">Reference proteome</keyword>
<dbReference type="InterPro" id="IPR011006">
    <property type="entry name" value="CheY-like_superfamily"/>
</dbReference>
<evidence type="ECO:0000256" key="5">
    <source>
        <dbReference type="ARBA" id="ARBA00023015"/>
    </source>
</evidence>
<evidence type="ECO:0000256" key="8">
    <source>
        <dbReference type="PROSITE-ProRule" id="PRU00169"/>
    </source>
</evidence>
<evidence type="ECO:0000256" key="4">
    <source>
        <dbReference type="ARBA" id="ARBA00023012"/>
    </source>
</evidence>
<feature type="domain" description="Response regulatory" evidence="10">
    <location>
        <begin position="4"/>
        <end position="121"/>
    </location>
</feature>
<keyword evidence="5" id="KW-0805">Transcription regulation</keyword>
<dbReference type="SUPFAM" id="SSF46689">
    <property type="entry name" value="Homeodomain-like"/>
    <property type="match status" value="1"/>
</dbReference>
<dbReference type="EMBL" id="NFEZ01000003">
    <property type="protein sequence ID" value="PLT47430.1"/>
    <property type="molecule type" value="Genomic_DNA"/>
</dbReference>
<evidence type="ECO:0000256" key="2">
    <source>
        <dbReference type="ARBA" id="ARBA00022490"/>
    </source>
</evidence>
<keyword evidence="3 8" id="KW-0597">Phosphoprotein</keyword>
<dbReference type="GO" id="GO:0003700">
    <property type="term" value="F:DNA-binding transcription factor activity"/>
    <property type="evidence" value="ECO:0007669"/>
    <property type="project" value="InterPro"/>
</dbReference>
<evidence type="ECO:0000259" key="9">
    <source>
        <dbReference type="PROSITE" id="PS01124"/>
    </source>
</evidence>
<evidence type="ECO:0000313" key="12">
    <source>
        <dbReference type="Proteomes" id="UP000234789"/>
    </source>
</evidence>
<dbReference type="InterPro" id="IPR020449">
    <property type="entry name" value="Tscrpt_reg_AraC-type_HTH"/>
</dbReference>
<reference evidence="11 12" key="1">
    <citation type="submission" date="2017-05" db="EMBL/GenBank/DDBJ databases">
        <title>Functional genome analysis of Paenibacillus pasadenensis strain R16: insights on endophytic life style and antifungal activity.</title>
        <authorList>
            <person name="Passera A."/>
            <person name="Marcolungo L."/>
            <person name="Casati P."/>
            <person name="Brasca M."/>
            <person name="Quaglino F."/>
            <person name="Delledonne M."/>
        </authorList>
    </citation>
    <scope>NUCLEOTIDE SEQUENCE [LARGE SCALE GENOMIC DNA]</scope>
    <source>
        <strain evidence="11 12">R16</strain>
    </source>
</reference>
<dbReference type="GO" id="GO:0000160">
    <property type="term" value="P:phosphorelay signal transduction system"/>
    <property type="evidence" value="ECO:0007669"/>
    <property type="project" value="UniProtKB-KW"/>
</dbReference>
<dbReference type="InterPro" id="IPR009057">
    <property type="entry name" value="Homeodomain-like_sf"/>
</dbReference>
<feature type="domain" description="HTH araC/xylS-type" evidence="9">
    <location>
        <begin position="297"/>
        <end position="396"/>
    </location>
</feature>